<dbReference type="AlphaFoldDB" id="A0A0S3T4J4"/>
<feature type="compositionally biased region" description="Low complexity" evidence="1">
    <location>
        <begin position="1"/>
        <end position="17"/>
    </location>
</feature>
<feature type="compositionally biased region" description="Basic and acidic residues" evidence="1">
    <location>
        <begin position="28"/>
        <end position="54"/>
    </location>
</feature>
<name>A0A0S3T4J4_PHAAN</name>
<organism evidence="2 3">
    <name type="scientific">Vigna angularis var. angularis</name>
    <dbReference type="NCBI Taxonomy" id="157739"/>
    <lineage>
        <taxon>Eukaryota</taxon>
        <taxon>Viridiplantae</taxon>
        <taxon>Streptophyta</taxon>
        <taxon>Embryophyta</taxon>
        <taxon>Tracheophyta</taxon>
        <taxon>Spermatophyta</taxon>
        <taxon>Magnoliopsida</taxon>
        <taxon>eudicotyledons</taxon>
        <taxon>Gunneridae</taxon>
        <taxon>Pentapetalae</taxon>
        <taxon>rosids</taxon>
        <taxon>fabids</taxon>
        <taxon>Fabales</taxon>
        <taxon>Fabaceae</taxon>
        <taxon>Papilionoideae</taxon>
        <taxon>50 kb inversion clade</taxon>
        <taxon>NPAAA clade</taxon>
        <taxon>indigoferoid/millettioid clade</taxon>
        <taxon>Phaseoleae</taxon>
        <taxon>Vigna</taxon>
    </lineage>
</organism>
<keyword evidence="3" id="KW-1185">Reference proteome</keyword>
<feature type="compositionally biased region" description="Low complexity" evidence="1">
    <location>
        <begin position="127"/>
        <end position="150"/>
    </location>
</feature>
<reference evidence="2 3" key="1">
    <citation type="journal article" date="2015" name="Sci. Rep.">
        <title>The power of single molecule real-time sequencing technology in the de novo assembly of a eukaryotic genome.</title>
        <authorList>
            <person name="Sakai H."/>
            <person name="Naito K."/>
            <person name="Ogiso-Tanaka E."/>
            <person name="Takahashi Y."/>
            <person name="Iseki K."/>
            <person name="Muto C."/>
            <person name="Satou K."/>
            <person name="Teruya K."/>
            <person name="Shiroma A."/>
            <person name="Shimoji M."/>
            <person name="Hirano T."/>
            <person name="Itoh T."/>
            <person name="Kaga A."/>
            <person name="Tomooka N."/>
        </authorList>
    </citation>
    <scope>NUCLEOTIDE SEQUENCE [LARGE SCALE GENOMIC DNA]</scope>
    <source>
        <strain evidence="3">cv. Shumari</strain>
    </source>
</reference>
<proteinExistence type="predicted"/>
<evidence type="ECO:0000313" key="3">
    <source>
        <dbReference type="Proteomes" id="UP000291084"/>
    </source>
</evidence>
<accession>A0A0S3T4J4</accession>
<sequence length="150" mass="16093">MTSPATPSATRAAAGRGVRSTLLPPFRVIEEKPPRFENDTGRRLGTPGHRESRARTPPVAASKPSPHSDLARALSPLRRTLPERAQTSRTRTPPAPQITAKVAAGRRAPSTASRATSEINHRRQSWPPLSSPEFASSSAPPAPISSFPIR</sequence>
<dbReference type="Proteomes" id="UP000291084">
    <property type="component" value="Chromosome 10"/>
</dbReference>
<evidence type="ECO:0000256" key="1">
    <source>
        <dbReference type="SAM" id="MobiDB-lite"/>
    </source>
</evidence>
<dbReference type="EMBL" id="AP015043">
    <property type="protein sequence ID" value="BAT99995.1"/>
    <property type="molecule type" value="Genomic_DNA"/>
</dbReference>
<evidence type="ECO:0000313" key="2">
    <source>
        <dbReference type="EMBL" id="BAT99995.1"/>
    </source>
</evidence>
<gene>
    <name evidence="2" type="primary">Vigan.10G154400</name>
    <name evidence="2" type="ORF">VIGAN_10154400</name>
</gene>
<feature type="region of interest" description="Disordered" evidence="1">
    <location>
        <begin position="1"/>
        <end position="150"/>
    </location>
</feature>
<protein>
    <submittedName>
        <fullName evidence="2">Uncharacterized protein</fullName>
    </submittedName>
</protein>